<keyword evidence="4 8" id="KW-1003">Cell membrane</keyword>
<organism evidence="10 11">
    <name type="scientific">Neobacillus driksii</name>
    <dbReference type="NCBI Taxonomy" id="3035913"/>
    <lineage>
        <taxon>Bacteria</taxon>
        <taxon>Bacillati</taxon>
        <taxon>Bacillota</taxon>
        <taxon>Bacilli</taxon>
        <taxon>Bacillales</taxon>
        <taxon>Bacillaceae</taxon>
        <taxon>Neobacillus</taxon>
    </lineage>
</organism>
<evidence type="ECO:0000256" key="8">
    <source>
        <dbReference type="RuleBase" id="RU361157"/>
    </source>
</evidence>
<keyword evidence="6 8" id="KW-1133">Transmembrane helix</keyword>
<dbReference type="RefSeq" id="WP_306074575.1">
    <property type="nucleotide sequence ID" value="NZ_JAROBZ020000002.1"/>
</dbReference>
<keyword evidence="11" id="KW-1185">Reference proteome</keyword>
<feature type="transmembrane region" description="Helical" evidence="8">
    <location>
        <begin position="149"/>
        <end position="173"/>
    </location>
</feature>
<feature type="transmembrane region" description="Helical" evidence="8">
    <location>
        <begin position="239"/>
        <end position="257"/>
    </location>
</feature>
<evidence type="ECO:0000313" key="11">
    <source>
        <dbReference type="Proteomes" id="UP001241748"/>
    </source>
</evidence>
<keyword evidence="3 8" id="KW-0813">Transport</keyword>
<dbReference type="PROSITE" id="PS51012">
    <property type="entry name" value="ABC_TM2"/>
    <property type="match status" value="1"/>
</dbReference>
<dbReference type="PANTHER" id="PTHR30413">
    <property type="entry name" value="INNER MEMBRANE TRANSPORT PERMEASE"/>
    <property type="match status" value="1"/>
</dbReference>
<feature type="transmembrane region" description="Helical" evidence="8">
    <location>
        <begin position="37"/>
        <end position="58"/>
    </location>
</feature>
<name>A0ABV4Z065_9BACI</name>
<evidence type="ECO:0000256" key="5">
    <source>
        <dbReference type="ARBA" id="ARBA00022692"/>
    </source>
</evidence>
<sequence length="267" mass="31442">MRFVLQVLNEQLKNVHLIFRLAIYDIKGKYQLHYLGWLWQFLNPAVQVALYWFVFGFGIRKGSPVGDTPFLIWLLVGLIPWFFIGPSMTQGSNSIYSRLNLVSKMKFPVSILPSVNLVTNGFNFLVMMIVLIILLIVNNINSGIYLLQLPYYLLCLFTFLFAVSLLFSTISIIIRDFQMIIQSAMRMMFYLLPIVWKMDNLPTIYLNILKLNPVFYLIQGFRNTFLGEGWFFIDIKYTSYFWSLTLLLLFLGSYMHIKFRNKFVDYI</sequence>
<proteinExistence type="inferred from homology"/>
<gene>
    <name evidence="10" type="ORF">P5G62_023210</name>
</gene>
<evidence type="ECO:0000256" key="6">
    <source>
        <dbReference type="ARBA" id="ARBA00022989"/>
    </source>
</evidence>
<dbReference type="InterPro" id="IPR013525">
    <property type="entry name" value="ABC2_TM"/>
</dbReference>
<evidence type="ECO:0000313" key="10">
    <source>
        <dbReference type="EMBL" id="MFB3170019.1"/>
    </source>
</evidence>
<evidence type="ECO:0000256" key="7">
    <source>
        <dbReference type="ARBA" id="ARBA00023136"/>
    </source>
</evidence>
<comment type="similarity">
    <text evidence="2 8">Belongs to the ABC-2 integral membrane protein family.</text>
</comment>
<accession>A0ABV4Z065</accession>
<reference evidence="10 11" key="1">
    <citation type="submission" date="2024-05" db="EMBL/GenBank/DDBJ databases">
        <authorList>
            <person name="Venkateswaran K."/>
        </authorList>
    </citation>
    <scope>NUCLEOTIDE SEQUENCE [LARGE SCALE GENOMIC DNA]</scope>
    <source>
        <strain evidence="10 11">179-C4-2-HS</strain>
    </source>
</reference>
<evidence type="ECO:0000259" key="9">
    <source>
        <dbReference type="PROSITE" id="PS51012"/>
    </source>
</evidence>
<dbReference type="Proteomes" id="UP001241748">
    <property type="component" value="Unassembled WGS sequence"/>
</dbReference>
<evidence type="ECO:0000256" key="4">
    <source>
        <dbReference type="ARBA" id="ARBA00022475"/>
    </source>
</evidence>
<feature type="transmembrane region" description="Helical" evidence="8">
    <location>
        <begin position="70"/>
        <end position="89"/>
    </location>
</feature>
<keyword evidence="7 8" id="KW-0472">Membrane</keyword>
<dbReference type="InterPro" id="IPR047817">
    <property type="entry name" value="ABC2_TM_bact-type"/>
</dbReference>
<evidence type="ECO:0000256" key="2">
    <source>
        <dbReference type="ARBA" id="ARBA00007783"/>
    </source>
</evidence>
<dbReference type="PANTHER" id="PTHR30413:SF10">
    <property type="entry name" value="CAPSULE POLYSACCHARIDE EXPORT INNER-MEMBRANE PROTEIN CTRC"/>
    <property type="match status" value="1"/>
</dbReference>
<protein>
    <recommendedName>
        <fullName evidence="8">Transport permease protein</fullName>
    </recommendedName>
</protein>
<comment type="caution">
    <text evidence="8">Lacks conserved residue(s) required for the propagation of feature annotation.</text>
</comment>
<evidence type="ECO:0000256" key="3">
    <source>
        <dbReference type="ARBA" id="ARBA00022448"/>
    </source>
</evidence>
<dbReference type="Pfam" id="PF01061">
    <property type="entry name" value="ABC2_membrane"/>
    <property type="match status" value="1"/>
</dbReference>
<evidence type="ECO:0000256" key="1">
    <source>
        <dbReference type="ARBA" id="ARBA00004651"/>
    </source>
</evidence>
<feature type="transmembrane region" description="Helical" evidence="8">
    <location>
        <begin position="109"/>
        <end position="137"/>
    </location>
</feature>
<comment type="caution">
    <text evidence="10">The sequence shown here is derived from an EMBL/GenBank/DDBJ whole genome shotgun (WGS) entry which is preliminary data.</text>
</comment>
<dbReference type="EMBL" id="JAROBZ020000002">
    <property type="protein sequence ID" value="MFB3170019.1"/>
    <property type="molecule type" value="Genomic_DNA"/>
</dbReference>
<keyword evidence="5 8" id="KW-0812">Transmembrane</keyword>
<feature type="domain" description="ABC transmembrane type-2" evidence="9">
    <location>
        <begin position="35"/>
        <end position="259"/>
    </location>
</feature>
<comment type="subcellular location">
    <subcellularLocation>
        <location evidence="1 8">Cell membrane</location>
        <topology evidence="1 8">Multi-pass membrane protein</topology>
    </subcellularLocation>
</comment>